<feature type="binding site" evidence="9">
    <location>
        <begin position="12"/>
        <end position="14"/>
    </location>
    <ligand>
        <name>substrate</name>
    </ligand>
</feature>
<dbReference type="EMBL" id="BMYI01000036">
    <property type="protein sequence ID" value="GHC40698.1"/>
    <property type="molecule type" value="Genomic_DNA"/>
</dbReference>
<evidence type="ECO:0000256" key="5">
    <source>
        <dbReference type="ARBA" id="ARBA00022840"/>
    </source>
</evidence>
<keyword evidence="3 9" id="KW-0547">Nucleotide-binding</keyword>
<dbReference type="HAMAP" id="MF_01987">
    <property type="entry name" value="Ribokinase"/>
    <property type="match status" value="1"/>
</dbReference>
<accession>A0ABQ3FTC5</accession>
<evidence type="ECO:0000313" key="11">
    <source>
        <dbReference type="EMBL" id="GHC40698.1"/>
    </source>
</evidence>
<comment type="function">
    <text evidence="9">Catalyzes the phosphorylation of ribose at O-5 in a reaction requiring ATP and magnesium. The resulting D-ribose-5-phosphate can then be used either for sythesis of nucleotides, histidine, and tryptophan, or as a component of the pentose phosphate pathway.</text>
</comment>
<dbReference type="InterPro" id="IPR011611">
    <property type="entry name" value="PfkB_dom"/>
</dbReference>
<evidence type="ECO:0000256" key="2">
    <source>
        <dbReference type="ARBA" id="ARBA00022723"/>
    </source>
</evidence>
<feature type="binding site" evidence="9">
    <location>
        <position position="296"/>
    </location>
    <ligand>
        <name>K(+)</name>
        <dbReference type="ChEBI" id="CHEBI:29103"/>
    </ligand>
</feature>
<evidence type="ECO:0000259" key="10">
    <source>
        <dbReference type="Pfam" id="PF00294"/>
    </source>
</evidence>
<dbReference type="InterPro" id="IPR029056">
    <property type="entry name" value="Ribokinase-like"/>
</dbReference>
<keyword evidence="6 9" id="KW-0460">Magnesium</keyword>
<feature type="binding site" evidence="9">
    <location>
        <begin position="40"/>
        <end position="44"/>
    </location>
    <ligand>
        <name>substrate</name>
    </ligand>
</feature>
<feature type="binding site" evidence="9">
    <location>
        <position position="251"/>
    </location>
    <ligand>
        <name>K(+)</name>
        <dbReference type="ChEBI" id="CHEBI:29103"/>
    </ligand>
</feature>
<dbReference type="SUPFAM" id="SSF53613">
    <property type="entry name" value="Ribokinase-like"/>
    <property type="match status" value="1"/>
</dbReference>
<gene>
    <name evidence="9 11" type="primary">rbsK</name>
    <name evidence="11" type="ORF">GCM10007291_48230</name>
</gene>
<feature type="binding site" evidence="9">
    <location>
        <position position="257"/>
    </location>
    <ligand>
        <name>substrate</name>
    </ligand>
</feature>
<organism evidence="11 12">
    <name type="scientific">Gemmobacter nanjingensis</name>
    <dbReference type="NCBI Taxonomy" id="488454"/>
    <lineage>
        <taxon>Bacteria</taxon>
        <taxon>Pseudomonadati</taxon>
        <taxon>Pseudomonadota</taxon>
        <taxon>Alphaproteobacteria</taxon>
        <taxon>Rhodobacterales</taxon>
        <taxon>Paracoccaceae</taxon>
        <taxon>Gemmobacter</taxon>
    </lineage>
</organism>
<evidence type="ECO:0000256" key="7">
    <source>
        <dbReference type="ARBA" id="ARBA00022958"/>
    </source>
</evidence>
<sequence length="310" mass="31111">MTGHLLVVGAINIDLVVPVQSLPGPGETVVGDALQRHGGGKGGNSAVAAVRAGAKVRYVGAVGDDQLGAGALTDLRADGVEASDVALKPKVATGCALIVVDAKGENQIAVAAGANMRLTVEDVETALGRSEGWTSTALVSTEITPDAVVAAVKGARARGWLCVLNPAPVIPEILETLDLAPIVTPNRGELRDIYRLLGGEGDPDAKDAAAFVARHTGAAVVVTLGSEGVLVCDAEGQCTTIPARPAARVVDTTGAGDTFNGVFAARLAAGDGLLEAARRGVTAASLSVEAAGARTSMPMETEIEAAFAAQ</sequence>
<dbReference type="InterPro" id="IPR011877">
    <property type="entry name" value="Ribokinase"/>
</dbReference>
<dbReference type="Proteomes" id="UP000658305">
    <property type="component" value="Unassembled WGS sequence"/>
</dbReference>
<dbReference type="EC" id="2.7.1.15" evidence="9"/>
<comment type="catalytic activity">
    <reaction evidence="9">
        <text>D-ribose + ATP = D-ribose 5-phosphate + ADP + H(+)</text>
        <dbReference type="Rhea" id="RHEA:13697"/>
        <dbReference type="ChEBI" id="CHEBI:15378"/>
        <dbReference type="ChEBI" id="CHEBI:30616"/>
        <dbReference type="ChEBI" id="CHEBI:47013"/>
        <dbReference type="ChEBI" id="CHEBI:78346"/>
        <dbReference type="ChEBI" id="CHEBI:456216"/>
        <dbReference type="EC" id="2.7.1.15"/>
    </reaction>
</comment>
<keyword evidence="1 9" id="KW-0808">Transferase</keyword>
<dbReference type="PRINTS" id="PR00990">
    <property type="entry name" value="RIBOKINASE"/>
</dbReference>
<feature type="active site" description="Proton acceptor" evidence="9">
    <location>
        <position position="257"/>
    </location>
</feature>
<comment type="caution">
    <text evidence="11">The sequence shown here is derived from an EMBL/GenBank/DDBJ whole genome shotgun (WGS) entry which is preliminary data.</text>
</comment>
<protein>
    <recommendedName>
        <fullName evidence="9">Ribokinase</fullName>
        <shortName evidence="9">RK</shortName>
        <ecNumber evidence="9">2.7.1.15</ecNumber>
    </recommendedName>
</protein>
<evidence type="ECO:0000256" key="1">
    <source>
        <dbReference type="ARBA" id="ARBA00022679"/>
    </source>
</evidence>
<reference evidence="12" key="1">
    <citation type="journal article" date="2019" name="Int. J. Syst. Evol. Microbiol.">
        <title>The Global Catalogue of Microorganisms (GCM) 10K type strain sequencing project: providing services to taxonomists for standard genome sequencing and annotation.</title>
        <authorList>
            <consortium name="The Broad Institute Genomics Platform"/>
            <consortium name="The Broad Institute Genome Sequencing Center for Infectious Disease"/>
            <person name="Wu L."/>
            <person name="Ma J."/>
        </authorList>
    </citation>
    <scope>NUCLEOTIDE SEQUENCE [LARGE SCALE GENOMIC DNA]</scope>
    <source>
        <strain evidence="12">KCTC 23298</strain>
    </source>
</reference>
<evidence type="ECO:0000256" key="8">
    <source>
        <dbReference type="ARBA" id="ARBA00023277"/>
    </source>
</evidence>
<dbReference type="PANTHER" id="PTHR10584">
    <property type="entry name" value="SUGAR KINASE"/>
    <property type="match status" value="1"/>
</dbReference>
<keyword evidence="9" id="KW-0963">Cytoplasm</keyword>
<proteinExistence type="inferred from homology"/>
<comment type="caution">
    <text evidence="9">Lacks conserved residue(s) required for the propagation of feature annotation.</text>
</comment>
<feature type="binding site" evidence="9">
    <location>
        <begin position="223"/>
        <end position="228"/>
    </location>
    <ligand>
        <name>ATP</name>
        <dbReference type="ChEBI" id="CHEBI:30616"/>
    </ligand>
</feature>
<comment type="cofactor">
    <cofactor evidence="9">
        <name>Mg(2+)</name>
        <dbReference type="ChEBI" id="CHEBI:18420"/>
    </cofactor>
    <text evidence="9">Requires a divalent cation, most likely magnesium in vivo, as an electrophilic catalyst to aid phosphoryl group transfer. It is the chelate of the metal and the nucleotide that is the actual substrate.</text>
</comment>
<dbReference type="PANTHER" id="PTHR10584:SF166">
    <property type="entry name" value="RIBOKINASE"/>
    <property type="match status" value="1"/>
</dbReference>
<dbReference type="Gene3D" id="3.40.1190.20">
    <property type="match status" value="1"/>
</dbReference>
<keyword evidence="12" id="KW-1185">Reference proteome</keyword>
<dbReference type="Pfam" id="PF00294">
    <property type="entry name" value="PfkB"/>
    <property type="match status" value="1"/>
</dbReference>
<feature type="binding site" evidence="9">
    <location>
        <position position="292"/>
    </location>
    <ligand>
        <name>K(+)</name>
        <dbReference type="ChEBI" id="CHEBI:29103"/>
    </ligand>
</feature>
<name>A0ABQ3FTC5_9RHOB</name>
<keyword evidence="7 9" id="KW-0630">Potassium</keyword>
<feature type="binding site" evidence="9">
    <location>
        <begin position="256"/>
        <end position="257"/>
    </location>
    <ligand>
        <name>ATP</name>
        <dbReference type="ChEBI" id="CHEBI:30616"/>
    </ligand>
</feature>
<evidence type="ECO:0000256" key="3">
    <source>
        <dbReference type="ARBA" id="ARBA00022741"/>
    </source>
</evidence>
<evidence type="ECO:0000256" key="6">
    <source>
        <dbReference type="ARBA" id="ARBA00022842"/>
    </source>
</evidence>
<evidence type="ECO:0000256" key="4">
    <source>
        <dbReference type="ARBA" id="ARBA00022777"/>
    </source>
</evidence>
<dbReference type="InterPro" id="IPR002139">
    <property type="entry name" value="Ribo/fructo_kinase"/>
</dbReference>
<evidence type="ECO:0000313" key="12">
    <source>
        <dbReference type="Proteomes" id="UP000658305"/>
    </source>
</evidence>
<keyword evidence="2 9" id="KW-0479">Metal-binding</keyword>
<keyword evidence="5 9" id="KW-0067">ATP-binding</keyword>
<comment type="subcellular location">
    <subcellularLocation>
        <location evidence="9">Cytoplasm</location>
    </subcellularLocation>
</comment>
<feature type="binding site" evidence="9">
    <location>
        <position position="290"/>
    </location>
    <ligand>
        <name>K(+)</name>
        <dbReference type="ChEBI" id="CHEBI:29103"/>
    </ligand>
</feature>
<comment type="pathway">
    <text evidence="9">Carbohydrate metabolism; D-ribose degradation; D-ribose 5-phosphate from beta-D-ribopyranose: step 2/2.</text>
</comment>
<keyword evidence="8 9" id="KW-0119">Carbohydrate metabolism</keyword>
<feature type="binding site" evidence="9">
    <location>
        <position position="253"/>
    </location>
    <ligand>
        <name>K(+)</name>
        <dbReference type="ChEBI" id="CHEBI:29103"/>
    </ligand>
</feature>
<evidence type="ECO:0000256" key="9">
    <source>
        <dbReference type="HAMAP-Rule" id="MF_01987"/>
    </source>
</evidence>
<comment type="activity regulation">
    <text evidence="9">Activated by a monovalent cation that binds near, but not in, the active site. The most likely occupant of the site in vivo is potassium. Ion binding induces a conformational change that may alter substrate affinity.</text>
</comment>
<dbReference type="CDD" id="cd01174">
    <property type="entry name" value="ribokinase"/>
    <property type="match status" value="1"/>
</dbReference>
<feature type="binding site" evidence="9">
    <location>
        <position position="186"/>
    </location>
    <ligand>
        <name>ATP</name>
        <dbReference type="ChEBI" id="CHEBI:30616"/>
    </ligand>
</feature>
<feature type="binding site" evidence="9">
    <location>
        <position position="142"/>
    </location>
    <ligand>
        <name>substrate</name>
    </ligand>
</feature>
<keyword evidence="4 9" id="KW-0418">Kinase</keyword>
<comment type="similarity">
    <text evidence="9">Belongs to the carbohydrate kinase PfkB family. Ribokinase subfamily.</text>
</comment>
<feature type="binding site" evidence="9">
    <location>
        <position position="287"/>
    </location>
    <ligand>
        <name>K(+)</name>
        <dbReference type="ChEBI" id="CHEBI:29103"/>
    </ligand>
</feature>
<feature type="domain" description="Carbohydrate kinase PfkB" evidence="10">
    <location>
        <begin position="4"/>
        <end position="298"/>
    </location>
</feature>
<comment type="subunit">
    <text evidence="9">Homodimer.</text>
</comment>